<dbReference type="SUPFAM" id="SSF55785">
    <property type="entry name" value="PYP-like sensor domain (PAS domain)"/>
    <property type="match status" value="1"/>
</dbReference>
<evidence type="ECO:0000256" key="1">
    <source>
        <dbReference type="ARBA" id="ARBA00000085"/>
    </source>
</evidence>
<dbReference type="CDD" id="cd00082">
    <property type="entry name" value="HisKA"/>
    <property type="match status" value="1"/>
</dbReference>
<feature type="transmembrane region" description="Helical" evidence="6">
    <location>
        <begin position="297"/>
        <end position="317"/>
    </location>
</feature>
<evidence type="ECO:0000256" key="5">
    <source>
        <dbReference type="ARBA" id="ARBA00022777"/>
    </source>
</evidence>
<keyword evidence="5" id="KW-0418">Kinase</keyword>
<keyword evidence="6" id="KW-0812">Transmembrane</keyword>
<dbReference type="InterPro" id="IPR005467">
    <property type="entry name" value="His_kinase_dom"/>
</dbReference>
<dbReference type="InterPro" id="IPR036890">
    <property type="entry name" value="HATPase_C_sf"/>
</dbReference>
<dbReference type="PANTHER" id="PTHR43047:SF72">
    <property type="entry name" value="OSMOSENSING HISTIDINE PROTEIN KINASE SLN1"/>
    <property type="match status" value="1"/>
</dbReference>
<organism evidence="8 9">
    <name type="scientific">Methylomonas koyamae</name>
    <dbReference type="NCBI Taxonomy" id="702114"/>
    <lineage>
        <taxon>Bacteria</taxon>
        <taxon>Pseudomonadati</taxon>
        <taxon>Pseudomonadota</taxon>
        <taxon>Gammaproteobacteria</taxon>
        <taxon>Methylococcales</taxon>
        <taxon>Methylococcaceae</taxon>
        <taxon>Methylomonas</taxon>
    </lineage>
</organism>
<dbReference type="InterPro" id="IPR003594">
    <property type="entry name" value="HATPase_dom"/>
</dbReference>
<dbReference type="GO" id="GO:0005886">
    <property type="term" value="C:plasma membrane"/>
    <property type="evidence" value="ECO:0007669"/>
    <property type="project" value="TreeGrafter"/>
</dbReference>
<evidence type="ECO:0000256" key="2">
    <source>
        <dbReference type="ARBA" id="ARBA00012438"/>
    </source>
</evidence>
<evidence type="ECO:0000313" key="8">
    <source>
        <dbReference type="EMBL" id="OAI20867.1"/>
    </source>
</evidence>
<dbReference type="OrthoDB" id="9806704at2"/>
<dbReference type="InterPro" id="IPR017181">
    <property type="entry name" value="Sig_transdc_His_kin_CHASE2"/>
</dbReference>
<sequence length="756" mass="81574">MPRRLSKQTPIALILAAAIVTLTWTDAAWRLDRWLYDACLTWLAKPASADIVIVEVDQRSLGTLGRWPWPRDIHAKLLRKLAAARPTAIALDFVFSEADAEHPEADAELSMALRNSGPVILPVIIESNADSLVETLPIASFRSAAILGHANLEIDKDGVGRGLLLWSGLGAARWPAMALAAYAVRYPDALKASTGARTGNNPAGVATGLAGDYRVGLPFYDTSTDFVRVSYADVLSGAVADQVFQDKFVLVGLTAAGIERELPAPLAVGNRPLSGVEFVAAGLDALLKQKFWQELPWLWQCGVALLLTGLTVGAGAWAPARWLPLVVAAFAVGTVVLSLLLLAFGGYWFAPAATVTVVFLSYPLRSWRQFEKLLQSLFAERKRAYITLNAIVDAVVTTRDNGEIDFMNSRALDMFGPKLLEAGRNIDQLFSAQAGGKLWLPSELIAESRSGNAPLKFEHCRLTVSDQQSVTANLVVAPLFGSQGEALGAVITVNDLSERMLMAKLLLKKAEEFSEIRESMDRVEQMSTAKSQFMAQIGHELRTPLNAVIGFAQLLQMEDPEHPLAAEHLEAANEIFKAGMHLLNLINDLLDLARIESGKLSLNLTTVELTTLLDDCLAWIAPLANPNAIVVELANPLAPTTCLYADAGRAKQVLLNFLSNAVKYNRPGGRVVVSTQTTDAGYVRIAVTDTGPGLSTAQLDRLFKSFERLDAEHSGIEGTGIGLAIAKQLTELMAGRVGVSSIPEVGSTFWAEFPPA</sequence>
<protein>
    <recommendedName>
        <fullName evidence="2">histidine kinase</fullName>
        <ecNumber evidence="2">2.7.13.3</ecNumber>
    </recommendedName>
</protein>
<dbReference type="Gene3D" id="3.30.565.10">
    <property type="entry name" value="Histidine kinase-like ATPase, C-terminal domain"/>
    <property type="match status" value="1"/>
</dbReference>
<dbReference type="EMBL" id="LUUK01000117">
    <property type="protein sequence ID" value="OAI20867.1"/>
    <property type="molecule type" value="Genomic_DNA"/>
</dbReference>
<accession>A0A177NS06</accession>
<dbReference type="GO" id="GO:0000155">
    <property type="term" value="F:phosphorelay sensor kinase activity"/>
    <property type="evidence" value="ECO:0007669"/>
    <property type="project" value="InterPro"/>
</dbReference>
<dbReference type="Proteomes" id="UP000077628">
    <property type="component" value="Unassembled WGS sequence"/>
</dbReference>
<dbReference type="SUPFAM" id="SSF47384">
    <property type="entry name" value="Homodimeric domain of signal transducing histidine kinase"/>
    <property type="match status" value="1"/>
</dbReference>
<proteinExistence type="predicted"/>
<evidence type="ECO:0000313" key="9">
    <source>
        <dbReference type="Proteomes" id="UP000077628"/>
    </source>
</evidence>
<evidence type="ECO:0000256" key="3">
    <source>
        <dbReference type="ARBA" id="ARBA00022553"/>
    </source>
</evidence>
<dbReference type="CDD" id="cd00130">
    <property type="entry name" value="PAS"/>
    <property type="match status" value="1"/>
</dbReference>
<dbReference type="InterPro" id="IPR007890">
    <property type="entry name" value="CHASE2"/>
</dbReference>
<evidence type="ECO:0000256" key="6">
    <source>
        <dbReference type="SAM" id="Phobius"/>
    </source>
</evidence>
<dbReference type="AlphaFoldDB" id="A0A177NS06"/>
<dbReference type="PROSITE" id="PS50109">
    <property type="entry name" value="HIS_KIN"/>
    <property type="match status" value="1"/>
</dbReference>
<dbReference type="SMART" id="SM00388">
    <property type="entry name" value="HisKA"/>
    <property type="match status" value="1"/>
</dbReference>
<dbReference type="Pfam" id="PF05226">
    <property type="entry name" value="CHASE2"/>
    <property type="match status" value="1"/>
</dbReference>
<keyword evidence="9" id="KW-1185">Reference proteome</keyword>
<dbReference type="InterPro" id="IPR035965">
    <property type="entry name" value="PAS-like_dom_sf"/>
</dbReference>
<dbReference type="SMART" id="SM01080">
    <property type="entry name" value="CHASE2"/>
    <property type="match status" value="1"/>
</dbReference>
<comment type="catalytic activity">
    <reaction evidence="1">
        <text>ATP + protein L-histidine = ADP + protein N-phospho-L-histidine.</text>
        <dbReference type="EC" id="2.7.13.3"/>
    </reaction>
</comment>
<dbReference type="Pfam" id="PF02518">
    <property type="entry name" value="HATPase_c"/>
    <property type="match status" value="1"/>
</dbReference>
<dbReference type="EC" id="2.7.13.3" evidence="2"/>
<dbReference type="SUPFAM" id="SSF55874">
    <property type="entry name" value="ATPase domain of HSP90 chaperone/DNA topoisomerase II/histidine kinase"/>
    <property type="match status" value="1"/>
</dbReference>
<feature type="domain" description="Histidine kinase" evidence="7">
    <location>
        <begin position="536"/>
        <end position="756"/>
    </location>
</feature>
<dbReference type="RefSeq" id="WP_064027219.1">
    <property type="nucleotide sequence ID" value="NZ_LUUK01000117.1"/>
</dbReference>
<dbReference type="InterPro" id="IPR000014">
    <property type="entry name" value="PAS"/>
</dbReference>
<feature type="transmembrane region" description="Helical" evidence="6">
    <location>
        <begin position="322"/>
        <end position="341"/>
    </location>
</feature>
<dbReference type="InterPro" id="IPR004358">
    <property type="entry name" value="Sig_transdc_His_kin-like_C"/>
</dbReference>
<dbReference type="PRINTS" id="PR00344">
    <property type="entry name" value="BCTRLSENSOR"/>
</dbReference>
<keyword evidence="6" id="KW-0472">Membrane</keyword>
<evidence type="ECO:0000256" key="4">
    <source>
        <dbReference type="ARBA" id="ARBA00022679"/>
    </source>
</evidence>
<keyword evidence="3" id="KW-0597">Phosphoprotein</keyword>
<reference evidence="9" key="1">
    <citation type="submission" date="2016-03" db="EMBL/GenBank/DDBJ databases">
        <authorList>
            <person name="Heylen K."/>
            <person name="De Vos P."/>
            <person name="Vekeman B."/>
        </authorList>
    </citation>
    <scope>NUCLEOTIDE SEQUENCE [LARGE SCALE GENOMIC DNA]</scope>
    <source>
        <strain evidence="9">R-45383</strain>
    </source>
</reference>
<dbReference type="InterPro" id="IPR003661">
    <property type="entry name" value="HisK_dim/P_dom"/>
</dbReference>
<dbReference type="SMART" id="SM00387">
    <property type="entry name" value="HATPase_c"/>
    <property type="match status" value="1"/>
</dbReference>
<keyword evidence="6" id="KW-1133">Transmembrane helix</keyword>
<dbReference type="InterPro" id="IPR036097">
    <property type="entry name" value="HisK_dim/P_sf"/>
</dbReference>
<comment type="caution">
    <text evidence="8">The sequence shown here is derived from an EMBL/GenBank/DDBJ whole genome shotgun (WGS) entry which is preliminary data.</text>
</comment>
<dbReference type="GO" id="GO:0009927">
    <property type="term" value="F:histidine phosphotransfer kinase activity"/>
    <property type="evidence" value="ECO:0007669"/>
    <property type="project" value="TreeGrafter"/>
</dbReference>
<keyword evidence="4" id="KW-0808">Transferase</keyword>
<dbReference type="Gene3D" id="1.10.287.130">
    <property type="match status" value="1"/>
</dbReference>
<dbReference type="STRING" id="702114.A1355_23705"/>
<evidence type="ECO:0000259" key="7">
    <source>
        <dbReference type="PROSITE" id="PS50109"/>
    </source>
</evidence>
<dbReference type="PIRSF" id="PIRSF037347">
    <property type="entry name" value="STHK_CHASE2_PAS_prd"/>
    <property type="match status" value="1"/>
</dbReference>
<dbReference type="Gene3D" id="3.30.450.20">
    <property type="entry name" value="PAS domain"/>
    <property type="match status" value="1"/>
</dbReference>
<dbReference type="Pfam" id="PF00512">
    <property type="entry name" value="HisKA"/>
    <property type="match status" value="1"/>
</dbReference>
<dbReference type="PANTHER" id="PTHR43047">
    <property type="entry name" value="TWO-COMPONENT HISTIDINE PROTEIN KINASE"/>
    <property type="match status" value="1"/>
</dbReference>
<gene>
    <name evidence="8" type="ORF">A1355_23705</name>
</gene>
<name>A0A177NS06_9GAMM</name>